<dbReference type="Proteomes" id="UP001063166">
    <property type="component" value="Unassembled WGS sequence"/>
</dbReference>
<evidence type="ECO:0000313" key="2">
    <source>
        <dbReference type="EMBL" id="GLB34711.1"/>
    </source>
</evidence>
<dbReference type="OrthoDB" id="2610860at2759"/>
<keyword evidence="3" id="KW-1185">Reference proteome</keyword>
<name>A0A9P3PFV8_LYOSH</name>
<gene>
    <name evidence="2" type="ORF">LshimejAT787_0202760</name>
</gene>
<reference evidence="2" key="1">
    <citation type="submission" date="2022-07" db="EMBL/GenBank/DDBJ databases">
        <title>The genome of Lyophyllum shimeji provides insight into the initial evolution of ectomycorrhizal fungal genome.</title>
        <authorList>
            <person name="Kobayashi Y."/>
            <person name="Shibata T."/>
            <person name="Hirakawa H."/>
            <person name="Shigenobu S."/>
            <person name="Nishiyama T."/>
            <person name="Yamada A."/>
            <person name="Hasebe M."/>
            <person name="Kawaguchi M."/>
        </authorList>
    </citation>
    <scope>NUCLEOTIDE SEQUENCE</scope>
    <source>
        <strain evidence="2">AT787</strain>
    </source>
</reference>
<accession>A0A9P3PFV8</accession>
<comment type="caution">
    <text evidence="2">The sequence shown here is derived from an EMBL/GenBank/DDBJ whole genome shotgun (WGS) entry which is preliminary data.</text>
</comment>
<protein>
    <submittedName>
        <fullName evidence="2">Uncharacterized protein</fullName>
    </submittedName>
</protein>
<organism evidence="2 3">
    <name type="scientific">Lyophyllum shimeji</name>
    <name type="common">Hon-shimeji</name>
    <name type="synonym">Tricholoma shimeji</name>
    <dbReference type="NCBI Taxonomy" id="47721"/>
    <lineage>
        <taxon>Eukaryota</taxon>
        <taxon>Fungi</taxon>
        <taxon>Dikarya</taxon>
        <taxon>Basidiomycota</taxon>
        <taxon>Agaricomycotina</taxon>
        <taxon>Agaricomycetes</taxon>
        <taxon>Agaricomycetidae</taxon>
        <taxon>Agaricales</taxon>
        <taxon>Tricholomatineae</taxon>
        <taxon>Lyophyllaceae</taxon>
        <taxon>Lyophyllum</taxon>
    </lineage>
</organism>
<dbReference type="EMBL" id="BRPK01000002">
    <property type="protein sequence ID" value="GLB34711.1"/>
    <property type="molecule type" value="Genomic_DNA"/>
</dbReference>
<dbReference type="AlphaFoldDB" id="A0A9P3PFV8"/>
<evidence type="ECO:0000256" key="1">
    <source>
        <dbReference type="SAM" id="MobiDB-lite"/>
    </source>
</evidence>
<feature type="region of interest" description="Disordered" evidence="1">
    <location>
        <begin position="69"/>
        <end position="122"/>
    </location>
</feature>
<evidence type="ECO:0000313" key="3">
    <source>
        <dbReference type="Proteomes" id="UP001063166"/>
    </source>
</evidence>
<proteinExistence type="predicted"/>
<sequence>MAFSFPGTNRVTTLRGILTRSLAYSRTYNTRNLEHYWYPCWNHTLVDLTADNSRLLVAPQFPLYISPHADIDDQQETNQDGDEEVDDSPRGEGEGGDEGPWIEGAASLGTTPQVGAQPQADSEELMADLSFSTAATTPDAKAVARVTDFAILHISPQQSTALPRRYEGYRVDRLTVPLILEEKRFPSRSLAGDAFTDKLKTRVREAQEAAVFQVALLFRKFPAMQSVMVIAAAGPYWTNTTFRRSPTGRLSAEEFQKAMRIDDFAEIYRTVDHRRWSKALRLNTSESTHRFRAIYNNLAKLG</sequence>
<feature type="compositionally biased region" description="Polar residues" evidence="1">
    <location>
        <begin position="108"/>
        <end position="120"/>
    </location>
</feature>
<feature type="compositionally biased region" description="Acidic residues" evidence="1">
    <location>
        <begin position="72"/>
        <end position="86"/>
    </location>
</feature>